<feature type="compositionally biased region" description="Basic residues" evidence="1">
    <location>
        <begin position="147"/>
        <end position="157"/>
    </location>
</feature>
<name>A0A8K0D1Y2_IGNLU</name>
<keyword evidence="3" id="KW-1185">Reference proteome</keyword>
<feature type="compositionally biased region" description="Basic and acidic residues" evidence="1">
    <location>
        <begin position="200"/>
        <end position="209"/>
    </location>
</feature>
<accession>A0A8K0D1Y2</accession>
<feature type="region of interest" description="Disordered" evidence="1">
    <location>
        <begin position="147"/>
        <end position="209"/>
    </location>
</feature>
<dbReference type="EMBL" id="VTPC01003862">
    <property type="protein sequence ID" value="KAF2897908.1"/>
    <property type="molecule type" value="Genomic_DNA"/>
</dbReference>
<reference evidence="2" key="1">
    <citation type="submission" date="2019-08" db="EMBL/GenBank/DDBJ databases">
        <title>The genome of the North American firefly Photinus pyralis.</title>
        <authorList>
            <consortium name="Photinus pyralis genome working group"/>
            <person name="Fallon T.R."/>
            <person name="Sander Lower S.E."/>
            <person name="Weng J.-K."/>
        </authorList>
    </citation>
    <scope>NUCLEOTIDE SEQUENCE</scope>
    <source>
        <strain evidence="2">TRF0915ILg1</strain>
        <tissue evidence="2">Whole body</tissue>
    </source>
</reference>
<dbReference type="OrthoDB" id="4327074at2759"/>
<organism evidence="2 3">
    <name type="scientific">Ignelater luminosus</name>
    <name type="common">Cucubano</name>
    <name type="synonym">Pyrophorus luminosus</name>
    <dbReference type="NCBI Taxonomy" id="2038154"/>
    <lineage>
        <taxon>Eukaryota</taxon>
        <taxon>Metazoa</taxon>
        <taxon>Ecdysozoa</taxon>
        <taxon>Arthropoda</taxon>
        <taxon>Hexapoda</taxon>
        <taxon>Insecta</taxon>
        <taxon>Pterygota</taxon>
        <taxon>Neoptera</taxon>
        <taxon>Endopterygota</taxon>
        <taxon>Coleoptera</taxon>
        <taxon>Polyphaga</taxon>
        <taxon>Elateriformia</taxon>
        <taxon>Elateroidea</taxon>
        <taxon>Elateridae</taxon>
        <taxon>Agrypninae</taxon>
        <taxon>Pyrophorini</taxon>
        <taxon>Ignelater</taxon>
    </lineage>
</organism>
<sequence>MPKHRREFWKIIPVNEVADLVSTIEDRKLERIFTCQKPELLGPLMQKVTASTSGRENTSVLLCCSAHSATRVVSCLTEAVPPEAVVSPRGVPLQVEQASTSTVANPPGVASTSTGACRKSSEELLVDMVKKEKNLKQLTKIEEANKKKFKQAAKKKKKELEKVNISKPDTSNKINTDDEASEQSDQLSVHDSNDDYDEEVNGHDEKFERNPNLTRAELTLDSVGYIKNRQVFTDVEEEALASYLKKAADMYYGLTLYETRKLAYQFAIKSNKAMPDSWRTKLLAGEDWLGSFLKRHPSLSIRTPQATSLSR</sequence>
<proteinExistence type="predicted"/>
<comment type="caution">
    <text evidence="2">The sequence shown here is derived from an EMBL/GenBank/DDBJ whole genome shotgun (WGS) entry which is preliminary data.</text>
</comment>
<evidence type="ECO:0000256" key="1">
    <source>
        <dbReference type="SAM" id="MobiDB-lite"/>
    </source>
</evidence>
<gene>
    <name evidence="2" type="ORF">ILUMI_08265</name>
</gene>
<evidence type="ECO:0000313" key="2">
    <source>
        <dbReference type="EMBL" id="KAF2897908.1"/>
    </source>
</evidence>
<dbReference type="Proteomes" id="UP000801492">
    <property type="component" value="Unassembled WGS sequence"/>
</dbReference>
<protein>
    <recommendedName>
        <fullName evidence="4">HTH CENPB-type domain-containing protein</fullName>
    </recommendedName>
</protein>
<dbReference type="AlphaFoldDB" id="A0A8K0D1Y2"/>
<evidence type="ECO:0008006" key="4">
    <source>
        <dbReference type="Google" id="ProtNLM"/>
    </source>
</evidence>
<feature type="non-terminal residue" evidence="2">
    <location>
        <position position="1"/>
    </location>
</feature>
<evidence type="ECO:0000313" key="3">
    <source>
        <dbReference type="Proteomes" id="UP000801492"/>
    </source>
</evidence>